<dbReference type="OrthoDB" id="6159137at2759"/>
<dbReference type="SUPFAM" id="SSF54928">
    <property type="entry name" value="RNA-binding domain, RBD"/>
    <property type="match status" value="3"/>
</dbReference>
<reference evidence="1" key="1">
    <citation type="submission" date="2022-10" db="EMBL/GenBank/DDBJ databases">
        <authorList>
            <person name="Byrne P K."/>
        </authorList>
    </citation>
    <scope>NUCLEOTIDE SEQUENCE</scope>
    <source>
        <strain evidence="1">IFO1802</strain>
    </source>
</reference>
<sequence>MATTEESLDGIISSGPEDTDICSQSTTANAECAGQSLKSERKTSTGLQLEQLANTNLLTIRIKWKLQDENDHCKSTIADHIMDTIQHHKGISVSNADTEAYEFLPDVKRLQILEENKDTYLFEHGTQEYEKSDEESEQGDDWKYDAVLQAHFKYPKSLENTCADVSELLKSEGNGQYIAKWSIGVNKHALTYPGNIFVGGIAKGLSMGELSFLFSKYGPVSSMKLIYDKTKGDTNGYGFFSYPLGSQASVCIKELNGSTVNGSTLFINYHVERKERERIHWDHVKENNNDDNFRCLFIGNLPYHNPDKEEALITPKEVIDVIKKELSRNFPDFDIISYYFPKRSNTRSSSSVSFNDEGSIDSSKFSLNANGPAQDEDMLKGYGFIKLINHEQALAAIETFNGYMWHGNRLVVNKAVQHKVYNNHNSHDKQFSISNHNDMEGLEFANNPMYDYNNYTYDKYYFTNNKNGSNNDTANVRYFDSVRSTPATEKMDLYYPQRESFSEGRGQRVPRFMGNKYDMYQYPSTSYSLPIPMSNQQESNLYVKHIPLSWTDEDLYGFYKTFGEIISVKVITVGGSKNKYRQQSNDTSSDSDLPVGSSRGYGFVSFESPLDAAKAILNTDGYQVGKDQVLSVSFAQKRGNLSSSDDDEQPQTDNPSNYQGSQPHHEYHKTYSTKYNKKFMNALMSQNHSQQQVSRENYFMPLQYRNTGAKAVNSYNMINANQNNPNWMMPMFPSFGFIPQVPPVPYMMPPQSSMANHIPITANGGEEEEFSNGDYSMDF</sequence>
<name>A0AA35JI52_SACK1</name>
<dbReference type="PANTHER" id="PTHR48027">
    <property type="entry name" value="HETEROGENEOUS NUCLEAR RIBONUCLEOPROTEIN 87F-RELATED"/>
    <property type="match status" value="1"/>
</dbReference>
<dbReference type="SMART" id="SM00360">
    <property type="entry name" value="RRM"/>
    <property type="match status" value="3"/>
</dbReference>
<organism evidence="1 2">
    <name type="scientific">Saccharomyces kudriavzevii (strain ATCC MYA-4449 / AS 2.2408 / CBS 8840 / NBRC 1802 / NCYC 2889)</name>
    <name type="common">Yeast</name>
    <dbReference type="NCBI Taxonomy" id="226230"/>
    <lineage>
        <taxon>Eukaryota</taxon>
        <taxon>Fungi</taxon>
        <taxon>Dikarya</taxon>
        <taxon>Ascomycota</taxon>
        <taxon>Saccharomycotina</taxon>
        <taxon>Saccharomycetes</taxon>
        <taxon>Saccharomycetales</taxon>
        <taxon>Saccharomycetaceae</taxon>
        <taxon>Saccharomyces</taxon>
    </lineage>
</organism>
<dbReference type="Pfam" id="PF00076">
    <property type="entry name" value="RRM_1"/>
    <property type="match status" value="2"/>
</dbReference>
<protein>
    <submittedName>
        <fullName evidence="1">Uncharacterized protein</fullName>
    </submittedName>
</protein>
<dbReference type="InterPro" id="IPR035979">
    <property type="entry name" value="RBD_domain_sf"/>
</dbReference>
<dbReference type="GO" id="GO:0003723">
    <property type="term" value="F:RNA binding"/>
    <property type="evidence" value="ECO:0007669"/>
    <property type="project" value="UniProtKB-UniRule"/>
</dbReference>
<dbReference type="InterPro" id="IPR000504">
    <property type="entry name" value="RRM_dom"/>
</dbReference>
<dbReference type="InterPro" id="IPR052462">
    <property type="entry name" value="SLIRP/GR-RBP-like"/>
</dbReference>
<dbReference type="Proteomes" id="UP001162087">
    <property type="component" value="Chromosome 7"/>
</dbReference>
<dbReference type="PROSITE" id="PS50102">
    <property type="entry name" value="RRM"/>
    <property type="match status" value="3"/>
</dbReference>
<dbReference type="EMBL" id="OX365902">
    <property type="protein sequence ID" value="CAI4062977.1"/>
    <property type="molecule type" value="Genomic_DNA"/>
</dbReference>
<evidence type="ECO:0000313" key="2">
    <source>
        <dbReference type="Proteomes" id="UP001162087"/>
    </source>
</evidence>
<proteinExistence type="predicted"/>
<accession>A0AA35JI52</accession>
<dbReference type="Gene3D" id="3.30.70.330">
    <property type="match status" value="3"/>
</dbReference>
<dbReference type="CDD" id="cd00590">
    <property type="entry name" value="RRM_SF"/>
    <property type="match status" value="1"/>
</dbReference>
<evidence type="ECO:0000313" key="1">
    <source>
        <dbReference type="EMBL" id="CAI4062977.1"/>
    </source>
</evidence>
<keyword evidence="2" id="KW-1185">Reference proteome</keyword>
<gene>
    <name evidence="1" type="primary">SKDI07G5000</name>
    <name evidence="1" type="ORF">SKDI_07G5000</name>
</gene>
<dbReference type="InterPro" id="IPR012677">
    <property type="entry name" value="Nucleotide-bd_a/b_plait_sf"/>
</dbReference>